<dbReference type="Proteomes" id="UP001176059">
    <property type="component" value="Unassembled WGS sequence"/>
</dbReference>
<feature type="compositionally biased region" description="Low complexity" evidence="1">
    <location>
        <begin position="10"/>
        <end position="26"/>
    </location>
</feature>
<organism evidence="2 3">
    <name type="scientific">Lentinula guzmanii</name>
    <dbReference type="NCBI Taxonomy" id="2804957"/>
    <lineage>
        <taxon>Eukaryota</taxon>
        <taxon>Fungi</taxon>
        <taxon>Dikarya</taxon>
        <taxon>Basidiomycota</taxon>
        <taxon>Agaricomycotina</taxon>
        <taxon>Agaricomycetes</taxon>
        <taxon>Agaricomycetidae</taxon>
        <taxon>Agaricales</taxon>
        <taxon>Marasmiineae</taxon>
        <taxon>Omphalotaceae</taxon>
        <taxon>Lentinula</taxon>
    </lineage>
</organism>
<dbReference type="EMBL" id="JANVFO010000058">
    <property type="protein sequence ID" value="KAJ3721432.1"/>
    <property type="molecule type" value="Genomic_DNA"/>
</dbReference>
<evidence type="ECO:0000313" key="2">
    <source>
        <dbReference type="EMBL" id="KAJ3721432.1"/>
    </source>
</evidence>
<proteinExistence type="predicted"/>
<dbReference type="AlphaFoldDB" id="A0AA38JGE1"/>
<comment type="caution">
    <text evidence="2">The sequence shown here is derived from an EMBL/GenBank/DDBJ whole genome shotgun (WGS) entry which is preliminary data.</text>
</comment>
<protein>
    <submittedName>
        <fullName evidence="2">Uncharacterized protein</fullName>
    </submittedName>
</protein>
<keyword evidence="3" id="KW-1185">Reference proteome</keyword>
<reference evidence="2" key="1">
    <citation type="submission" date="2022-08" db="EMBL/GenBank/DDBJ databases">
        <authorList>
            <consortium name="DOE Joint Genome Institute"/>
            <person name="Min B."/>
            <person name="Sierra-Patev S."/>
            <person name="Naranjo-Ortiz M."/>
            <person name="Looney B."/>
            <person name="Konkel Z."/>
            <person name="Slot J.C."/>
            <person name="Sakamoto Y."/>
            <person name="Steenwyk J.L."/>
            <person name="Rokas A."/>
            <person name="Carro J."/>
            <person name="Camarero S."/>
            <person name="Ferreira P."/>
            <person name="Molpeceres G."/>
            <person name="Ruiz-duenas F.J."/>
            <person name="Serrano A."/>
            <person name="Henrissat B."/>
            <person name="Drula E."/>
            <person name="Hughes K.W."/>
            <person name="Mata J.L."/>
            <person name="Ishikawa N.K."/>
            <person name="Vargas-Isla R."/>
            <person name="Ushijima S."/>
            <person name="Smith C.A."/>
            <person name="Ahrendt S."/>
            <person name="Andreopoulos W."/>
            <person name="He G."/>
            <person name="LaButti K."/>
            <person name="Lipzen A."/>
            <person name="Ng V."/>
            <person name="Riley R."/>
            <person name="Sandor L."/>
            <person name="Barry K."/>
            <person name="Martinez A.T."/>
            <person name="Xiao Y."/>
            <person name="Gibbons J.G."/>
            <person name="Terashima K."/>
            <person name="Hibbett D.S."/>
            <person name="Grigoriev I.V."/>
        </authorList>
    </citation>
    <scope>NUCLEOTIDE SEQUENCE</scope>
    <source>
        <strain evidence="2">ET3784</strain>
    </source>
</reference>
<name>A0AA38JGE1_9AGAR</name>
<feature type="region of interest" description="Disordered" evidence="1">
    <location>
        <begin position="1"/>
        <end position="28"/>
    </location>
</feature>
<accession>A0AA38JGE1</accession>
<reference evidence="2" key="2">
    <citation type="journal article" date="2023" name="Proc. Natl. Acad. Sci. U.S.A.">
        <title>A global phylogenomic analysis of the shiitake genus Lentinula.</title>
        <authorList>
            <person name="Sierra-Patev S."/>
            <person name="Min B."/>
            <person name="Naranjo-Ortiz M."/>
            <person name="Looney B."/>
            <person name="Konkel Z."/>
            <person name="Slot J.C."/>
            <person name="Sakamoto Y."/>
            <person name="Steenwyk J.L."/>
            <person name="Rokas A."/>
            <person name="Carro J."/>
            <person name="Camarero S."/>
            <person name="Ferreira P."/>
            <person name="Molpeceres G."/>
            <person name="Ruiz-Duenas F.J."/>
            <person name="Serrano A."/>
            <person name="Henrissat B."/>
            <person name="Drula E."/>
            <person name="Hughes K.W."/>
            <person name="Mata J.L."/>
            <person name="Ishikawa N.K."/>
            <person name="Vargas-Isla R."/>
            <person name="Ushijima S."/>
            <person name="Smith C.A."/>
            <person name="Donoghue J."/>
            <person name="Ahrendt S."/>
            <person name="Andreopoulos W."/>
            <person name="He G."/>
            <person name="LaButti K."/>
            <person name="Lipzen A."/>
            <person name="Ng V."/>
            <person name="Riley R."/>
            <person name="Sandor L."/>
            <person name="Barry K."/>
            <person name="Martinez A.T."/>
            <person name="Xiao Y."/>
            <person name="Gibbons J.G."/>
            <person name="Terashima K."/>
            <person name="Grigoriev I.V."/>
            <person name="Hibbett D."/>
        </authorList>
    </citation>
    <scope>NUCLEOTIDE SEQUENCE</scope>
    <source>
        <strain evidence="2">ET3784</strain>
    </source>
</reference>
<sequence length="370" mass="42434">MTHSSLQPASTSQPTIPSGSQPPGSSFGNGVKNMVSRSMFEREQHLDLRLLPSCESSGKASQYIFQSASYSHEGVIRNWMLLLQRVVIPSLVFPKEHYSDEWRWDRKLFFQTFYTNMTKSINISCETVSIPSRPRAAYYGLAVEAQDTFAKSQSIGAFPVIERFPWLRYMPSWFPGCDFGKVAAQYTVPFEMAMNRSHGIAYLSRNPDLGNRDLIIVELAEQNEGNYTAIETQSEEWEWSCDYIHLYLTALMPIEDDFYCGYHIPEVNARILHEYQRDSDEGKAKDEQGTLDTDIPEEFIGVLPRHSKPYQYSTRRNQDAKEVIMATSLTQPLHSSMVKSQNYCFYQLFYESSDSSVWTYAVLPGLDHLS</sequence>
<evidence type="ECO:0000256" key="1">
    <source>
        <dbReference type="SAM" id="MobiDB-lite"/>
    </source>
</evidence>
<gene>
    <name evidence="2" type="ORF">DFJ43DRAFT_1042324</name>
</gene>
<evidence type="ECO:0000313" key="3">
    <source>
        <dbReference type="Proteomes" id="UP001176059"/>
    </source>
</evidence>